<reference evidence="1" key="1">
    <citation type="submission" date="2024-05" db="EMBL/GenBank/DDBJ databases">
        <authorList>
            <person name="Badawy S."/>
            <person name="Skurnik M."/>
        </authorList>
    </citation>
    <scope>NUCLEOTIDE SEQUENCE</scope>
</reference>
<protein>
    <submittedName>
        <fullName evidence="1">Uncharacterized protein</fullName>
    </submittedName>
</protein>
<proteinExistence type="predicted"/>
<sequence>MIIADETKLKYDEVNDVFSDESLALSEDSVNEAWEQYVLWSASQGE</sequence>
<name>A0AAU7PGU6_9CAUD</name>
<accession>A0AAU7PGU6</accession>
<organism evidence="1">
    <name type="scientific">Escherichia phage fEgEco12</name>
    <dbReference type="NCBI Taxonomy" id="3158837"/>
    <lineage>
        <taxon>Viruses</taxon>
        <taxon>Duplodnaviria</taxon>
        <taxon>Heunggongvirae</taxon>
        <taxon>Uroviricota</taxon>
        <taxon>Caudoviricetes</taxon>
    </lineage>
</organism>
<evidence type="ECO:0000313" key="1">
    <source>
        <dbReference type="EMBL" id="XBS49439.1"/>
    </source>
</evidence>
<dbReference type="EMBL" id="PP777464">
    <property type="protein sequence ID" value="XBS49439.1"/>
    <property type="molecule type" value="Genomic_DNA"/>
</dbReference>